<sequence length="78" mass="8755">MTIVPVFNGFLRQLSTNHWFSRPQSNLVNPSCSSRTDNSSPCANLRSKTKSRVVVSWFLRADSGKERFLDAVVALGRL</sequence>
<protein>
    <submittedName>
        <fullName evidence="1">Uncharacterized protein</fullName>
    </submittedName>
</protein>
<gene>
    <name evidence="1" type="ORF">TNCT_726771</name>
</gene>
<name>A0A8X6LNH9_TRICU</name>
<dbReference type="Proteomes" id="UP000887116">
    <property type="component" value="Unassembled WGS sequence"/>
</dbReference>
<dbReference type="EMBL" id="BMAO01017192">
    <property type="protein sequence ID" value="GFR13989.1"/>
    <property type="molecule type" value="Genomic_DNA"/>
</dbReference>
<reference evidence="1" key="1">
    <citation type="submission" date="2020-07" db="EMBL/GenBank/DDBJ databases">
        <title>Multicomponent nature underlies the extraordinary mechanical properties of spider dragline silk.</title>
        <authorList>
            <person name="Kono N."/>
            <person name="Nakamura H."/>
            <person name="Mori M."/>
            <person name="Yoshida Y."/>
            <person name="Ohtoshi R."/>
            <person name="Malay A.D."/>
            <person name="Moran D.A.P."/>
            <person name="Tomita M."/>
            <person name="Numata K."/>
            <person name="Arakawa K."/>
        </authorList>
    </citation>
    <scope>NUCLEOTIDE SEQUENCE</scope>
</reference>
<evidence type="ECO:0000313" key="1">
    <source>
        <dbReference type="EMBL" id="GFR13989.1"/>
    </source>
</evidence>
<organism evidence="1 2">
    <name type="scientific">Trichonephila clavata</name>
    <name type="common">Joro spider</name>
    <name type="synonym">Nephila clavata</name>
    <dbReference type="NCBI Taxonomy" id="2740835"/>
    <lineage>
        <taxon>Eukaryota</taxon>
        <taxon>Metazoa</taxon>
        <taxon>Ecdysozoa</taxon>
        <taxon>Arthropoda</taxon>
        <taxon>Chelicerata</taxon>
        <taxon>Arachnida</taxon>
        <taxon>Araneae</taxon>
        <taxon>Araneomorphae</taxon>
        <taxon>Entelegynae</taxon>
        <taxon>Araneoidea</taxon>
        <taxon>Nephilidae</taxon>
        <taxon>Trichonephila</taxon>
    </lineage>
</organism>
<accession>A0A8X6LNH9</accession>
<proteinExistence type="predicted"/>
<keyword evidence="2" id="KW-1185">Reference proteome</keyword>
<comment type="caution">
    <text evidence="1">The sequence shown here is derived from an EMBL/GenBank/DDBJ whole genome shotgun (WGS) entry which is preliminary data.</text>
</comment>
<evidence type="ECO:0000313" key="2">
    <source>
        <dbReference type="Proteomes" id="UP000887116"/>
    </source>
</evidence>
<dbReference type="AlphaFoldDB" id="A0A8X6LNH9"/>